<evidence type="ECO:0000256" key="2">
    <source>
        <dbReference type="SAM" id="MobiDB-lite"/>
    </source>
</evidence>
<feature type="region of interest" description="Disordered" evidence="2">
    <location>
        <begin position="1"/>
        <end position="22"/>
    </location>
</feature>
<reference evidence="3 4" key="1">
    <citation type="submission" date="2018-08" db="EMBL/GenBank/DDBJ databases">
        <title>Draft genome of the lignicolous fungus Coniochaeta pulveracea.</title>
        <authorList>
            <person name="Borstlap C.J."/>
            <person name="De Witt R.N."/>
            <person name="Botha A."/>
            <person name="Volschenk H."/>
        </authorList>
    </citation>
    <scope>NUCLEOTIDE SEQUENCE [LARGE SCALE GENOMIC DNA]</scope>
    <source>
        <strain evidence="3 4">CAB683</strain>
    </source>
</reference>
<dbReference type="EMBL" id="QVQW01000040">
    <property type="protein sequence ID" value="RKU43656.1"/>
    <property type="molecule type" value="Genomic_DNA"/>
</dbReference>
<accession>A0A420Y6Z2</accession>
<dbReference type="Pfam" id="PF00756">
    <property type="entry name" value="Esterase"/>
    <property type="match status" value="1"/>
</dbReference>
<dbReference type="PANTHER" id="PTHR43037:SF1">
    <property type="entry name" value="BLL1128 PROTEIN"/>
    <property type="match status" value="1"/>
</dbReference>
<dbReference type="AlphaFoldDB" id="A0A420Y6Z2"/>
<organism evidence="3 4">
    <name type="scientific">Coniochaeta pulveracea</name>
    <dbReference type="NCBI Taxonomy" id="177199"/>
    <lineage>
        <taxon>Eukaryota</taxon>
        <taxon>Fungi</taxon>
        <taxon>Dikarya</taxon>
        <taxon>Ascomycota</taxon>
        <taxon>Pezizomycotina</taxon>
        <taxon>Sordariomycetes</taxon>
        <taxon>Sordariomycetidae</taxon>
        <taxon>Coniochaetales</taxon>
        <taxon>Coniochaetaceae</taxon>
        <taxon>Coniochaeta</taxon>
    </lineage>
</organism>
<evidence type="ECO:0008006" key="5">
    <source>
        <dbReference type="Google" id="ProtNLM"/>
    </source>
</evidence>
<keyword evidence="4" id="KW-1185">Reference proteome</keyword>
<protein>
    <recommendedName>
        <fullName evidence="5">Phospholipase/carboxylesterase/thioesterase domain-containing protein</fullName>
    </recommendedName>
</protein>
<keyword evidence="1" id="KW-0732">Signal</keyword>
<dbReference type="SUPFAM" id="SSF53474">
    <property type="entry name" value="alpha/beta-Hydrolases"/>
    <property type="match status" value="1"/>
</dbReference>
<feature type="region of interest" description="Disordered" evidence="2">
    <location>
        <begin position="112"/>
        <end position="134"/>
    </location>
</feature>
<dbReference type="Proteomes" id="UP000275385">
    <property type="component" value="Unassembled WGS sequence"/>
</dbReference>
<gene>
    <name evidence="3" type="ORF">DL546_006067</name>
</gene>
<dbReference type="OrthoDB" id="2152248at2759"/>
<dbReference type="Gene3D" id="3.40.50.1820">
    <property type="entry name" value="alpha/beta hydrolase"/>
    <property type="match status" value="1"/>
</dbReference>
<dbReference type="InterPro" id="IPR029058">
    <property type="entry name" value="AB_hydrolase_fold"/>
</dbReference>
<proteinExistence type="predicted"/>
<sequence>MELMDAPNHTSHDPKPLDPGHPYSRTTHIPFPLYRQIVSAAPYGYDYFVSLPPSYNSSTDRSYPLILFLHGSGESKRGKDETYAALRHGIPKIILCYDKLKSGEEPRIDIPLAGRFKGQNPNKGKGRNDADLSTKPVPEEVCKIVAEEFITVTPVLDMNDGYGWNASVLTSLLDTIMSQYRADPARVHVTGFSMGGYGTWDLALHTPDRFATLSPVCGGGDKLRVSLIKDIPQWVHHGELDDIVPIGASEEMVKALNAVGAKEVKFSRYPDAAHDSWTEAYNNPELWRWMLDHKRADGGRKVELPEDDKVDVELVK</sequence>
<evidence type="ECO:0000313" key="4">
    <source>
        <dbReference type="Proteomes" id="UP000275385"/>
    </source>
</evidence>
<evidence type="ECO:0000256" key="1">
    <source>
        <dbReference type="ARBA" id="ARBA00022729"/>
    </source>
</evidence>
<evidence type="ECO:0000313" key="3">
    <source>
        <dbReference type="EMBL" id="RKU43656.1"/>
    </source>
</evidence>
<comment type="caution">
    <text evidence="3">The sequence shown here is derived from an EMBL/GenBank/DDBJ whole genome shotgun (WGS) entry which is preliminary data.</text>
</comment>
<dbReference type="InterPro" id="IPR050955">
    <property type="entry name" value="Plant_Biomass_Hydrol_Est"/>
</dbReference>
<dbReference type="STRING" id="177199.A0A420Y6Z2"/>
<name>A0A420Y6Z2_9PEZI</name>
<dbReference type="PANTHER" id="PTHR43037">
    <property type="entry name" value="UNNAMED PRODUCT-RELATED"/>
    <property type="match status" value="1"/>
</dbReference>
<dbReference type="InterPro" id="IPR000801">
    <property type="entry name" value="Esterase-like"/>
</dbReference>